<keyword evidence="18" id="KW-0458">Lysosome</keyword>
<dbReference type="GO" id="GO:0006508">
    <property type="term" value="P:proteolysis"/>
    <property type="evidence" value="ECO:0007669"/>
    <property type="project" value="UniProtKB-KW"/>
</dbReference>
<keyword evidence="12" id="KW-0256">Endoplasmic reticulum</keyword>
<proteinExistence type="predicted"/>
<dbReference type="EMBL" id="FNQF01000006">
    <property type="protein sequence ID" value="SEA46647.1"/>
    <property type="molecule type" value="Genomic_DNA"/>
</dbReference>
<keyword evidence="7 22" id="KW-0121">Carboxypeptidase</keyword>
<keyword evidence="17" id="KW-0325">Glycoprotein</keyword>
<dbReference type="RefSeq" id="WP_093244216.1">
    <property type="nucleotide sequence ID" value="NZ_FNQF01000006.1"/>
</dbReference>
<dbReference type="Proteomes" id="UP000198820">
    <property type="component" value="Unassembled WGS sequence"/>
</dbReference>
<evidence type="ECO:0000256" key="7">
    <source>
        <dbReference type="ARBA" id="ARBA00022645"/>
    </source>
</evidence>
<dbReference type="Gene3D" id="3.50.30.30">
    <property type="match status" value="1"/>
</dbReference>
<sequence length="465" mass="51711">MRIPQITLSAIIILTTQLSVFSQNQTNFQKDSTMLRQIFDETLENGRAYEDLRSLTKDIGARLAGSASADMAVEWGYNKLNSYGFDKVYKQEIEVPHWERGTTEKAWYTDTDGNIHQLNILALGGSVATEGPLQAELIHFKTREDLQNAKKKDVKGKIVFISQPMDQKMIETFDAYGACYPIRGLGAIDAANKSAKAVIIRSLSLSEHPHPHTGTMQYEDGVTKIPAAAISTMDATALEKHMITTRGVTKLMIEMNCKTFPPKKSHNVIAEITGSENPNHIITVGGHLDSWDVGEGAHDDGAGIVHSMEAARTLMALNYQPKNTIRVVFFMNEENGNMGGKTYAELMGQSNEKHIAAIESDRGGFTPRGFSLDGNDRQLKLLLSFTKLFEPYLLQQLEEGYGGVDITPLKSEFKDIALFGFVPDSQRYFEIHHNANDVFETVNKRELHLGAASISSLIYLLDNYL</sequence>
<evidence type="ECO:0000313" key="23">
    <source>
        <dbReference type="Proteomes" id="UP000198820"/>
    </source>
</evidence>
<evidence type="ECO:0000256" key="16">
    <source>
        <dbReference type="ARBA" id="ARBA00023145"/>
    </source>
</evidence>
<dbReference type="SUPFAM" id="SSF53187">
    <property type="entry name" value="Zn-dependent exopeptidases"/>
    <property type="match status" value="1"/>
</dbReference>
<reference evidence="22 23" key="1">
    <citation type="submission" date="2016-10" db="EMBL/GenBank/DDBJ databases">
        <authorList>
            <person name="de Groot N.N."/>
        </authorList>
    </citation>
    <scope>NUCLEOTIDE SEQUENCE [LARGE SCALE GENOMIC DNA]</scope>
    <source>
        <strain evidence="22 23">DSM 23581</strain>
    </source>
</reference>
<evidence type="ECO:0000256" key="11">
    <source>
        <dbReference type="ARBA" id="ARBA00022801"/>
    </source>
</evidence>
<evidence type="ECO:0000256" key="13">
    <source>
        <dbReference type="ARBA" id="ARBA00022833"/>
    </source>
</evidence>
<gene>
    <name evidence="22" type="ORF">SAMN05421540_10614</name>
</gene>
<dbReference type="Gene3D" id="3.40.630.10">
    <property type="entry name" value="Zn peptidases"/>
    <property type="match status" value="1"/>
</dbReference>
<keyword evidence="23" id="KW-1185">Reference proteome</keyword>
<evidence type="ECO:0000256" key="5">
    <source>
        <dbReference type="ARBA" id="ARBA00014116"/>
    </source>
</evidence>
<dbReference type="GO" id="GO:0004180">
    <property type="term" value="F:carboxypeptidase activity"/>
    <property type="evidence" value="ECO:0007669"/>
    <property type="project" value="UniProtKB-KW"/>
</dbReference>
<keyword evidence="15" id="KW-0482">Metalloprotease</keyword>
<evidence type="ECO:0000256" key="9">
    <source>
        <dbReference type="ARBA" id="ARBA00022723"/>
    </source>
</evidence>
<dbReference type="InterPro" id="IPR007484">
    <property type="entry name" value="Peptidase_M28"/>
</dbReference>
<keyword evidence="16" id="KW-0865">Zymogen</keyword>
<keyword evidence="13" id="KW-0862">Zinc</keyword>
<feature type="domain" description="Peptidase M28" evidence="21">
    <location>
        <begin position="267"/>
        <end position="448"/>
    </location>
</feature>
<keyword evidence="11" id="KW-0378">Hydrolase</keyword>
<dbReference type="Pfam" id="PF04389">
    <property type="entry name" value="Peptidase_M28"/>
    <property type="match status" value="1"/>
</dbReference>
<name>A0A1H4BEX0_9FLAO</name>
<dbReference type="PANTHER" id="PTHR12053:SF3">
    <property type="entry name" value="CARBOXYPEPTIDASE Q"/>
    <property type="match status" value="1"/>
</dbReference>
<keyword evidence="14" id="KW-0333">Golgi apparatus</keyword>
<evidence type="ECO:0000256" key="8">
    <source>
        <dbReference type="ARBA" id="ARBA00022670"/>
    </source>
</evidence>
<evidence type="ECO:0000256" key="20">
    <source>
        <dbReference type="ARBA" id="ARBA00033328"/>
    </source>
</evidence>
<evidence type="ECO:0000256" key="15">
    <source>
        <dbReference type="ARBA" id="ARBA00023049"/>
    </source>
</evidence>
<keyword evidence="8" id="KW-0645">Protease</keyword>
<keyword evidence="6" id="KW-0964">Secreted</keyword>
<dbReference type="STRING" id="908615.SAMN05421540_10614"/>
<dbReference type="GO" id="GO:0005576">
    <property type="term" value="C:extracellular region"/>
    <property type="evidence" value="ECO:0007669"/>
    <property type="project" value="UniProtKB-SubCell"/>
</dbReference>
<evidence type="ECO:0000256" key="17">
    <source>
        <dbReference type="ARBA" id="ARBA00023180"/>
    </source>
</evidence>
<evidence type="ECO:0000256" key="10">
    <source>
        <dbReference type="ARBA" id="ARBA00022729"/>
    </source>
</evidence>
<protein>
    <recommendedName>
        <fullName evidence="5">Carboxypeptidase Q</fullName>
    </recommendedName>
    <alternativeName>
        <fullName evidence="20">Plasma glutamate carboxypeptidase</fullName>
    </alternativeName>
</protein>
<evidence type="ECO:0000256" key="3">
    <source>
        <dbReference type="ARBA" id="ARBA00004555"/>
    </source>
</evidence>
<dbReference type="InterPro" id="IPR039866">
    <property type="entry name" value="CPQ"/>
</dbReference>
<accession>A0A1H4BEX0</accession>
<dbReference type="GO" id="GO:0005764">
    <property type="term" value="C:lysosome"/>
    <property type="evidence" value="ECO:0007669"/>
    <property type="project" value="UniProtKB-SubCell"/>
</dbReference>
<keyword evidence="10" id="KW-0732">Signal</keyword>
<evidence type="ECO:0000256" key="2">
    <source>
        <dbReference type="ARBA" id="ARBA00004371"/>
    </source>
</evidence>
<dbReference type="GO" id="GO:0070573">
    <property type="term" value="F:metallodipeptidase activity"/>
    <property type="evidence" value="ECO:0007669"/>
    <property type="project" value="InterPro"/>
</dbReference>
<evidence type="ECO:0000256" key="4">
    <source>
        <dbReference type="ARBA" id="ARBA00004613"/>
    </source>
</evidence>
<evidence type="ECO:0000256" key="14">
    <source>
        <dbReference type="ARBA" id="ARBA00023034"/>
    </source>
</evidence>
<evidence type="ECO:0000313" key="22">
    <source>
        <dbReference type="EMBL" id="SEA46647.1"/>
    </source>
</evidence>
<dbReference type="PANTHER" id="PTHR12053">
    <property type="entry name" value="PROTEASE FAMILY M28 PLASMA GLUTAMATE CARBOXYPEPTIDASE-RELATED"/>
    <property type="match status" value="1"/>
</dbReference>
<dbReference type="AlphaFoldDB" id="A0A1H4BEX0"/>
<evidence type="ECO:0000256" key="1">
    <source>
        <dbReference type="ARBA" id="ARBA00004240"/>
    </source>
</evidence>
<evidence type="ECO:0000256" key="6">
    <source>
        <dbReference type="ARBA" id="ARBA00022525"/>
    </source>
</evidence>
<comment type="subcellular location">
    <subcellularLocation>
        <location evidence="1">Endoplasmic reticulum</location>
    </subcellularLocation>
    <subcellularLocation>
        <location evidence="3">Golgi apparatus</location>
    </subcellularLocation>
    <subcellularLocation>
        <location evidence="2">Lysosome</location>
    </subcellularLocation>
    <subcellularLocation>
        <location evidence="4">Secreted</location>
    </subcellularLocation>
</comment>
<organism evidence="22 23">
    <name type="scientific">Psychroflexus halocasei</name>
    <dbReference type="NCBI Taxonomy" id="908615"/>
    <lineage>
        <taxon>Bacteria</taxon>
        <taxon>Pseudomonadati</taxon>
        <taxon>Bacteroidota</taxon>
        <taxon>Flavobacteriia</taxon>
        <taxon>Flavobacteriales</taxon>
        <taxon>Flavobacteriaceae</taxon>
        <taxon>Psychroflexus</taxon>
    </lineage>
</organism>
<comment type="subunit">
    <text evidence="19">Homodimer. The monomeric form is inactive while the homodimer is active.</text>
</comment>
<evidence type="ECO:0000256" key="12">
    <source>
        <dbReference type="ARBA" id="ARBA00022824"/>
    </source>
</evidence>
<keyword evidence="9" id="KW-0479">Metal-binding</keyword>
<evidence type="ECO:0000259" key="21">
    <source>
        <dbReference type="Pfam" id="PF04389"/>
    </source>
</evidence>
<dbReference type="GO" id="GO:0046872">
    <property type="term" value="F:metal ion binding"/>
    <property type="evidence" value="ECO:0007669"/>
    <property type="project" value="UniProtKB-KW"/>
</dbReference>
<evidence type="ECO:0000256" key="19">
    <source>
        <dbReference type="ARBA" id="ARBA00025833"/>
    </source>
</evidence>
<evidence type="ECO:0000256" key="18">
    <source>
        <dbReference type="ARBA" id="ARBA00023228"/>
    </source>
</evidence>